<evidence type="ECO:0000313" key="1">
    <source>
        <dbReference type="EMBL" id="PIR47087.1"/>
    </source>
</evidence>
<organism evidence="1 2">
    <name type="scientific">Candidatus Vogelbacteria bacterium CG10_big_fil_rev_8_21_14_0_10_45_14</name>
    <dbReference type="NCBI Taxonomy" id="1975042"/>
    <lineage>
        <taxon>Bacteria</taxon>
        <taxon>Candidatus Vogeliibacteriota</taxon>
    </lineage>
</organism>
<evidence type="ECO:0008006" key="3">
    <source>
        <dbReference type="Google" id="ProtNLM"/>
    </source>
</evidence>
<gene>
    <name evidence="1" type="ORF">COV07_00770</name>
</gene>
<sequence>MREYYGKRVKDFFETKGKYFLVKPAIMRALPKSEKGHRLLDVGCGTGVLYDAVAKKGFKYYGIDASEEMLKRAGLEHPHGGYIVARGDKFAHFLRGSLTLL</sequence>
<comment type="caution">
    <text evidence="1">The sequence shown here is derived from an EMBL/GenBank/DDBJ whole genome shotgun (WGS) entry which is preliminary data.</text>
</comment>
<protein>
    <recommendedName>
        <fullName evidence="3">Methyltransferase domain-containing protein</fullName>
    </recommendedName>
</protein>
<dbReference type="SUPFAM" id="SSF53335">
    <property type="entry name" value="S-adenosyl-L-methionine-dependent methyltransferases"/>
    <property type="match status" value="1"/>
</dbReference>
<proteinExistence type="predicted"/>
<reference evidence="1 2" key="1">
    <citation type="submission" date="2017-09" db="EMBL/GenBank/DDBJ databases">
        <title>Depth-based differentiation of microbial function through sediment-hosted aquifers and enrichment of novel symbionts in the deep terrestrial subsurface.</title>
        <authorList>
            <person name="Probst A.J."/>
            <person name="Ladd B."/>
            <person name="Jarett J.K."/>
            <person name="Geller-Mcgrath D.E."/>
            <person name="Sieber C.M."/>
            <person name="Emerson J.B."/>
            <person name="Anantharaman K."/>
            <person name="Thomas B.C."/>
            <person name="Malmstrom R."/>
            <person name="Stieglmeier M."/>
            <person name="Klingl A."/>
            <person name="Woyke T."/>
            <person name="Ryan C.M."/>
            <person name="Banfield J.F."/>
        </authorList>
    </citation>
    <scope>NUCLEOTIDE SEQUENCE [LARGE SCALE GENOMIC DNA]</scope>
    <source>
        <strain evidence="1">CG10_big_fil_rev_8_21_14_0_10_45_14</strain>
    </source>
</reference>
<dbReference type="EMBL" id="PCYL01000007">
    <property type="protein sequence ID" value="PIR47087.1"/>
    <property type="molecule type" value="Genomic_DNA"/>
</dbReference>
<dbReference type="Pfam" id="PF13489">
    <property type="entry name" value="Methyltransf_23"/>
    <property type="match status" value="1"/>
</dbReference>
<dbReference type="AlphaFoldDB" id="A0A2H0RKW4"/>
<dbReference type="InterPro" id="IPR029063">
    <property type="entry name" value="SAM-dependent_MTases_sf"/>
</dbReference>
<name>A0A2H0RKW4_9BACT</name>
<dbReference type="Gene3D" id="3.40.50.150">
    <property type="entry name" value="Vaccinia Virus protein VP39"/>
    <property type="match status" value="1"/>
</dbReference>
<dbReference type="Proteomes" id="UP000230833">
    <property type="component" value="Unassembled WGS sequence"/>
</dbReference>
<accession>A0A2H0RKW4</accession>
<evidence type="ECO:0000313" key="2">
    <source>
        <dbReference type="Proteomes" id="UP000230833"/>
    </source>
</evidence>
<dbReference type="CDD" id="cd02440">
    <property type="entry name" value="AdoMet_MTases"/>
    <property type="match status" value="1"/>
</dbReference>